<evidence type="ECO:0000313" key="3">
    <source>
        <dbReference type="WBParaSite" id="SCUD_0001722301-mRNA-1"/>
    </source>
</evidence>
<organism evidence="3">
    <name type="scientific">Schistosoma curassoni</name>
    <dbReference type="NCBI Taxonomy" id="6186"/>
    <lineage>
        <taxon>Eukaryota</taxon>
        <taxon>Metazoa</taxon>
        <taxon>Spiralia</taxon>
        <taxon>Lophotrochozoa</taxon>
        <taxon>Platyhelminthes</taxon>
        <taxon>Trematoda</taxon>
        <taxon>Digenea</taxon>
        <taxon>Strigeidida</taxon>
        <taxon>Schistosomatoidea</taxon>
        <taxon>Schistosomatidae</taxon>
        <taxon>Schistosoma</taxon>
    </lineage>
</organism>
<gene>
    <name evidence="1" type="ORF">SCUD_LOCUS17220</name>
</gene>
<dbReference type="Proteomes" id="UP000279833">
    <property type="component" value="Unassembled WGS sequence"/>
</dbReference>
<reference evidence="3" key="1">
    <citation type="submission" date="2016-06" db="UniProtKB">
        <authorList>
            <consortium name="WormBaseParasite"/>
        </authorList>
    </citation>
    <scope>IDENTIFICATION</scope>
</reference>
<sequence length="35" mass="4127">MFINVLYHLLLPIPQLGMTFVKYCLQLFTIDICKP</sequence>
<name>A0A183KQ85_9TREM</name>
<dbReference type="EMBL" id="UZAK01039522">
    <property type="protein sequence ID" value="VDP63108.1"/>
    <property type="molecule type" value="Genomic_DNA"/>
</dbReference>
<evidence type="ECO:0000313" key="2">
    <source>
        <dbReference type="Proteomes" id="UP000279833"/>
    </source>
</evidence>
<protein>
    <submittedName>
        <fullName evidence="1 3">Uncharacterized protein</fullName>
    </submittedName>
</protein>
<dbReference type="AlphaFoldDB" id="A0A183KQ85"/>
<keyword evidence="2" id="KW-1185">Reference proteome</keyword>
<dbReference type="WBParaSite" id="SCUD_0001722301-mRNA-1">
    <property type="protein sequence ID" value="SCUD_0001722301-mRNA-1"/>
    <property type="gene ID" value="SCUD_0001722301"/>
</dbReference>
<reference evidence="1 2" key="2">
    <citation type="submission" date="2018-11" db="EMBL/GenBank/DDBJ databases">
        <authorList>
            <consortium name="Pathogen Informatics"/>
        </authorList>
    </citation>
    <scope>NUCLEOTIDE SEQUENCE [LARGE SCALE GENOMIC DNA]</scope>
    <source>
        <strain evidence="1">Dakar</strain>
        <strain evidence="2">Dakar, Senegal</strain>
    </source>
</reference>
<proteinExistence type="predicted"/>
<accession>A0A183KQ85</accession>
<evidence type="ECO:0000313" key="1">
    <source>
        <dbReference type="EMBL" id="VDP63108.1"/>
    </source>
</evidence>